<accession>A0A0C9XKP3</accession>
<dbReference type="AlphaFoldDB" id="A0A0C9XKP3"/>
<name>A0A0C9XKP3_9AGAM</name>
<dbReference type="Proteomes" id="UP000054018">
    <property type="component" value="Unassembled WGS sequence"/>
</dbReference>
<evidence type="ECO:0000313" key="2">
    <source>
        <dbReference type="EMBL" id="KIK12885.1"/>
    </source>
</evidence>
<evidence type="ECO:0000256" key="1">
    <source>
        <dbReference type="SAM" id="MobiDB-lite"/>
    </source>
</evidence>
<evidence type="ECO:0000313" key="3">
    <source>
        <dbReference type="Proteomes" id="UP000054018"/>
    </source>
</evidence>
<proteinExistence type="predicted"/>
<protein>
    <submittedName>
        <fullName evidence="2">Uncharacterized protein</fullName>
    </submittedName>
</protein>
<feature type="compositionally biased region" description="Basic and acidic residues" evidence="1">
    <location>
        <begin position="84"/>
        <end position="93"/>
    </location>
</feature>
<gene>
    <name evidence="2" type="ORF">PISMIDRAFT_18398</name>
</gene>
<reference evidence="2 3" key="1">
    <citation type="submission" date="2014-04" db="EMBL/GenBank/DDBJ databases">
        <authorList>
            <consortium name="DOE Joint Genome Institute"/>
            <person name="Kuo A."/>
            <person name="Kohler A."/>
            <person name="Costa M.D."/>
            <person name="Nagy L.G."/>
            <person name="Floudas D."/>
            <person name="Copeland A."/>
            <person name="Barry K.W."/>
            <person name="Cichocki N."/>
            <person name="Veneault-Fourrey C."/>
            <person name="LaButti K."/>
            <person name="Lindquist E.A."/>
            <person name="Lipzen A."/>
            <person name="Lundell T."/>
            <person name="Morin E."/>
            <person name="Murat C."/>
            <person name="Sun H."/>
            <person name="Tunlid A."/>
            <person name="Henrissat B."/>
            <person name="Grigoriev I.V."/>
            <person name="Hibbett D.S."/>
            <person name="Martin F."/>
            <person name="Nordberg H.P."/>
            <person name="Cantor M.N."/>
            <person name="Hua S.X."/>
        </authorList>
    </citation>
    <scope>NUCLEOTIDE SEQUENCE [LARGE SCALE GENOMIC DNA]</scope>
    <source>
        <strain evidence="2 3">441</strain>
    </source>
</reference>
<feature type="region of interest" description="Disordered" evidence="1">
    <location>
        <begin position="1"/>
        <end position="40"/>
    </location>
</feature>
<feature type="compositionally biased region" description="Acidic residues" evidence="1">
    <location>
        <begin position="9"/>
        <end position="23"/>
    </location>
</feature>
<keyword evidence="3" id="KW-1185">Reference proteome</keyword>
<dbReference type="HOGENOM" id="CLU_075126_0_0_1"/>
<dbReference type="EMBL" id="KN834039">
    <property type="protein sequence ID" value="KIK12885.1"/>
    <property type="molecule type" value="Genomic_DNA"/>
</dbReference>
<feature type="region of interest" description="Disordered" evidence="1">
    <location>
        <begin position="80"/>
        <end position="119"/>
    </location>
</feature>
<sequence length="202" mass="21296">MLQQKAAEQEGDVAEDGCEEGDEGAASKASRAPSTGSGPIPRAQACALCVSTGSVCVDLPNSRRKQCAKCLQQKKGCRLPGKNVQEKRKDDQVSPRGGDKRKRPKNAPAAAYDDNDSDIEFVDPLTSKAGTSAGAASESVAEVLDRHLGEITTLLRDLIGKVDTFAGSTGKGNENRVTIAPHGDAVQELTGNQAHWSPLKRT</sequence>
<reference evidence="3" key="2">
    <citation type="submission" date="2015-01" db="EMBL/GenBank/DDBJ databases">
        <title>Evolutionary Origins and Diversification of the Mycorrhizal Mutualists.</title>
        <authorList>
            <consortium name="DOE Joint Genome Institute"/>
            <consortium name="Mycorrhizal Genomics Consortium"/>
            <person name="Kohler A."/>
            <person name="Kuo A."/>
            <person name="Nagy L.G."/>
            <person name="Floudas D."/>
            <person name="Copeland A."/>
            <person name="Barry K.W."/>
            <person name="Cichocki N."/>
            <person name="Veneault-Fourrey C."/>
            <person name="LaButti K."/>
            <person name="Lindquist E.A."/>
            <person name="Lipzen A."/>
            <person name="Lundell T."/>
            <person name="Morin E."/>
            <person name="Murat C."/>
            <person name="Riley R."/>
            <person name="Ohm R."/>
            <person name="Sun H."/>
            <person name="Tunlid A."/>
            <person name="Henrissat B."/>
            <person name="Grigoriev I.V."/>
            <person name="Hibbett D.S."/>
            <person name="Martin F."/>
        </authorList>
    </citation>
    <scope>NUCLEOTIDE SEQUENCE [LARGE SCALE GENOMIC DNA]</scope>
    <source>
        <strain evidence="3">441</strain>
    </source>
</reference>
<dbReference type="OrthoDB" id="10479108at2759"/>
<organism evidence="2 3">
    <name type="scientific">Pisolithus microcarpus 441</name>
    <dbReference type="NCBI Taxonomy" id="765257"/>
    <lineage>
        <taxon>Eukaryota</taxon>
        <taxon>Fungi</taxon>
        <taxon>Dikarya</taxon>
        <taxon>Basidiomycota</taxon>
        <taxon>Agaricomycotina</taxon>
        <taxon>Agaricomycetes</taxon>
        <taxon>Agaricomycetidae</taxon>
        <taxon>Boletales</taxon>
        <taxon>Sclerodermatineae</taxon>
        <taxon>Pisolithaceae</taxon>
        <taxon>Pisolithus</taxon>
    </lineage>
</organism>